<gene>
    <name evidence="1" type="ORF">E1261_44580</name>
</gene>
<dbReference type="Proteomes" id="UP000295075">
    <property type="component" value="Unassembled WGS sequence"/>
</dbReference>
<keyword evidence="2" id="KW-1185">Reference proteome</keyword>
<organism evidence="1 2">
    <name type="scientific">Kribbella albertanoniae</name>
    <dbReference type="NCBI Taxonomy" id="1266829"/>
    <lineage>
        <taxon>Bacteria</taxon>
        <taxon>Bacillati</taxon>
        <taxon>Actinomycetota</taxon>
        <taxon>Actinomycetes</taxon>
        <taxon>Propionibacteriales</taxon>
        <taxon>Kribbellaceae</taxon>
        <taxon>Kribbella</taxon>
    </lineage>
</organism>
<dbReference type="OrthoDB" id="3828889at2"/>
<dbReference type="RefSeq" id="WP_132416401.1">
    <property type="nucleotide sequence ID" value="NZ_SMKA01000502.1"/>
</dbReference>
<dbReference type="AlphaFoldDB" id="A0A4R4NZU5"/>
<evidence type="ECO:0000313" key="2">
    <source>
        <dbReference type="Proteomes" id="UP000295075"/>
    </source>
</evidence>
<accession>A0A4R4NZU5</accession>
<evidence type="ECO:0000313" key="1">
    <source>
        <dbReference type="EMBL" id="TDC13820.1"/>
    </source>
</evidence>
<dbReference type="EMBL" id="SMKA01000502">
    <property type="protein sequence ID" value="TDC13820.1"/>
    <property type="molecule type" value="Genomic_DNA"/>
</dbReference>
<comment type="caution">
    <text evidence="1">The sequence shown here is derived from an EMBL/GenBank/DDBJ whole genome shotgun (WGS) entry which is preliminary data.</text>
</comment>
<proteinExistence type="predicted"/>
<name>A0A4R4NZU5_9ACTN</name>
<protein>
    <submittedName>
        <fullName evidence="1">Uncharacterized protein</fullName>
    </submittedName>
</protein>
<reference evidence="1 2" key="1">
    <citation type="submission" date="2019-03" db="EMBL/GenBank/DDBJ databases">
        <title>Draft genome sequences of novel Actinobacteria.</title>
        <authorList>
            <person name="Sahin N."/>
            <person name="Ay H."/>
            <person name="Saygin H."/>
        </authorList>
    </citation>
    <scope>NUCLEOTIDE SEQUENCE [LARGE SCALE GENOMIC DNA]</scope>
    <source>
        <strain evidence="1 2">JCM 30547</strain>
    </source>
</reference>
<sequence>MRLFLVTEVDDDDEERLVWVAALAHETMYAYVANTGKFHDNNALRNDFYMDRILTYQEIGPSEARRLITQGVGTLDEVEDDEVLVEWRADPKPLDPADVLSMAAGYRS</sequence>